<name>A0ABY6GHQ3_9PROT</name>
<evidence type="ECO:0000313" key="13">
    <source>
        <dbReference type="Proteomes" id="UP001163831"/>
    </source>
</evidence>
<dbReference type="InterPro" id="IPR006361">
    <property type="entry name" value="Uroporphyrinogen_deCO2ase_HemE"/>
</dbReference>
<keyword evidence="7" id="KW-0963">Cytoplasm</keyword>
<protein>
    <recommendedName>
        <fullName evidence="3 7">Uroporphyrinogen decarboxylase</fullName>
        <shortName evidence="7">UPD</shortName>
        <shortName evidence="7">URO-D</shortName>
        <ecNumber evidence="3 7">4.1.1.37</ecNumber>
    </recommendedName>
</protein>
<comment type="subunit">
    <text evidence="7">Homodimer.</text>
</comment>
<comment type="caution">
    <text evidence="7">Lacks conserved residue(s) required for the propagation of feature annotation.</text>
</comment>
<evidence type="ECO:0000256" key="4">
    <source>
        <dbReference type="ARBA" id="ARBA00022793"/>
    </source>
</evidence>
<dbReference type="PROSITE" id="PS00907">
    <property type="entry name" value="UROD_2"/>
    <property type="match status" value="1"/>
</dbReference>
<dbReference type="Gene3D" id="3.20.20.210">
    <property type="match status" value="1"/>
</dbReference>
<feature type="binding site" evidence="7">
    <location>
        <position position="88"/>
    </location>
    <ligand>
        <name>substrate</name>
    </ligand>
</feature>
<dbReference type="Proteomes" id="UP001163831">
    <property type="component" value="Chromosome"/>
</dbReference>
<dbReference type="CDD" id="cd00717">
    <property type="entry name" value="URO-D"/>
    <property type="match status" value="1"/>
</dbReference>
<evidence type="ECO:0000313" key="12">
    <source>
        <dbReference type="EMBL" id="UYH51050.1"/>
    </source>
</evidence>
<feature type="binding site" evidence="7">
    <location>
        <position position="335"/>
    </location>
    <ligand>
        <name>substrate</name>
    </ligand>
</feature>
<keyword evidence="6 7" id="KW-0627">Porphyrin biosynthesis</keyword>
<feature type="binding site" evidence="7">
    <location>
        <position position="219"/>
    </location>
    <ligand>
        <name>substrate</name>
    </ligand>
</feature>
<dbReference type="HAMAP" id="MF_00218">
    <property type="entry name" value="URO_D"/>
    <property type="match status" value="1"/>
</dbReference>
<feature type="binding site" evidence="7">
    <location>
        <position position="164"/>
    </location>
    <ligand>
        <name>substrate</name>
    </ligand>
</feature>
<evidence type="ECO:0000256" key="3">
    <source>
        <dbReference type="ARBA" id="ARBA00012288"/>
    </source>
</evidence>
<keyword evidence="4 7" id="KW-0210">Decarboxylase</keyword>
<evidence type="ECO:0000256" key="8">
    <source>
        <dbReference type="RuleBase" id="RU000554"/>
    </source>
</evidence>
<comment type="similarity">
    <text evidence="2 7 9">Belongs to the uroporphyrinogen decarboxylase family.</text>
</comment>
<evidence type="ECO:0000256" key="7">
    <source>
        <dbReference type="HAMAP-Rule" id="MF_00218"/>
    </source>
</evidence>
<evidence type="ECO:0000256" key="9">
    <source>
        <dbReference type="RuleBase" id="RU004169"/>
    </source>
</evidence>
<dbReference type="InterPro" id="IPR000257">
    <property type="entry name" value="Uroporphyrinogen_deCOase"/>
</dbReference>
<comment type="function">
    <text evidence="7">Catalyzes the decarboxylation of four acetate groups of uroporphyrinogen-III to yield coproporphyrinogen-III.</text>
</comment>
<evidence type="ECO:0000259" key="11">
    <source>
        <dbReference type="PROSITE" id="PS00907"/>
    </source>
</evidence>
<dbReference type="SUPFAM" id="SSF51726">
    <property type="entry name" value="UROD/MetE-like"/>
    <property type="match status" value="1"/>
</dbReference>
<comment type="pathway">
    <text evidence="1 7 8">Porphyrin-containing compound metabolism; protoporphyrin-IX biosynthesis; coproporphyrinogen-III from 5-aminolevulinate: step 4/4.</text>
</comment>
<dbReference type="EMBL" id="CP107052">
    <property type="protein sequence ID" value="UYH51050.1"/>
    <property type="molecule type" value="Genomic_DNA"/>
</dbReference>
<dbReference type="RefSeq" id="WP_319806643.1">
    <property type="nucleotide sequence ID" value="NZ_CP107052.1"/>
</dbReference>
<dbReference type="NCBIfam" id="TIGR01464">
    <property type="entry name" value="hemE"/>
    <property type="match status" value="1"/>
</dbReference>
<evidence type="ECO:0000256" key="6">
    <source>
        <dbReference type="ARBA" id="ARBA00023244"/>
    </source>
</evidence>
<evidence type="ECO:0000256" key="1">
    <source>
        <dbReference type="ARBA" id="ARBA00004804"/>
    </source>
</evidence>
<comment type="subcellular location">
    <subcellularLocation>
        <location evidence="7">Cytoplasm</location>
    </subcellularLocation>
</comment>
<gene>
    <name evidence="7 12" type="primary">hemE</name>
    <name evidence="12" type="ORF">N5W20_08145</name>
</gene>
<dbReference type="PROSITE" id="PS00906">
    <property type="entry name" value="UROD_1"/>
    <property type="match status" value="1"/>
</dbReference>
<evidence type="ECO:0000259" key="10">
    <source>
        <dbReference type="PROSITE" id="PS00906"/>
    </source>
</evidence>
<dbReference type="PANTHER" id="PTHR21091:SF169">
    <property type="entry name" value="UROPORPHYRINOGEN DECARBOXYLASE"/>
    <property type="match status" value="1"/>
</dbReference>
<dbReference type="PANTHER" id="PTHR21091">
    <property type="entry name" value="METHYLTETRAHYDROFOLATE:HOMOCYSTEINE METHYLTRANSFERASE RELATED"/>
    <property type="match status" value="1"/>
</dbReference>
<keyword evidence="5 7" id="KW-0456">Lyase</keyword>
<dbReference type="Pfam" id="PF01208">
    <property type="entry name" value="URO-D"/>
    <property type="match status" value="1"/>
</dbReference>
<organism evidence="12 13">
    <name type="scientific">Candidatus Kirkpatrickella diaphorinae</name>
    <dbReference type="NCBI Taxonomy" id="2984322"/>
    <lineage>
        <taxon>Bacteria</taxon>
        <taxon>Pseudomonadati</taxon>
        <taxon>Pseudomonadota</taxon>
        <taxon>Alphaproteobacteria</taxon>
        <taxon>Acetobacterales</taxon>
        <taxon>Acetobacteraceae</taxon>
        <taxon>Candidatus Kirkpatrickella</taxon>
    </lineage>
</organism>
<sequence length="362" mass="39711">MTCNSPPIEANPHSVSTEKPLLRALGGHPVWPPPLWLMRQAGRYLPEFRAYREKSPFLTRCLTPDIATELTLQPIQRFGMDGAILFSDILILPHAMGQALDFVENLGPVLTPIRDDAALDALQPEAVASFITPILETLRHLRRALPPATSLLGFAGSPFTVSCYMIEGRSSRDYSITREAMLKAPAFYDRLMALLTDATSEMLIAQIDAGAEAVMLFDSWAGLLPPRLFRRYVIAPTRQIVTAIRAQHPHVKIIGFPRLAGVMAPIYAQETGIDALACDTGASLDIVAESLPHSMALQGNLDPLILKAGGDALTQEAQNICRSMSHRPHIFNLGHGVMPETPPEHVAMLVEAIRTQKRPEIL</sequence>
<reference evidence="12" key="1">
    <citation type="submission" date="2022-10" db="EMBL/GenBank/DDBJ databases">
        <title>Candidatus Kirkpatrella diaphorinas gen. nov., sp. nov., an uncultured endosymbiont identified in a population of Diaphorina citri from Hawaii.</title>
        <authorList>
            <person name="Henry E.M."/>
            <person name="Carlson C.R."/>
            <person name="Kuo Y.-W."/>
        </authorList>
    </citation>
    <scope>NUCLEOTIDE SEQUENCE</scope>
    <source>
        <strain evidence="12">CADCRV1</strain>
    </source>
</reference>
<evidence type="ECO:0000256" key="5">
    <source>
        <dbReference type="ARBA" id="ARBA00023239"/>
    </source>
</evidence>
<dbReference type="EC" id="4.1.1.37" evidence="3 7"/>
<comment type="catalytic activity">
    <reaction evidence="7 8">
        <text>uroporphyrinogen III + 4 H(+) = coproporphyrinogen III + 4 CO2</text>
        <dbReference type="Rhea" id="RHEA:19865"/>
        <dbReference type="ChEBI" id="CHEBI:15378"/>
        <dbReference type="ChEBI" id="CHEBI:16526"/>
        <dbReference type="ChEBI" id="CHEBI:57308"/>
        <dbReference type="ChEBI" id="CHEBI:57309"/>
        <dbReference type="EC" id="4.1.1.37"/>
    </reaction>
</comment>
<proteinExistence type="inferred from homology"/>
<accession>A0ABY6GHQ3</accession>
<feature type="domain" description="Uroporphyrinogen decarboxylase (URO-D)" evidence="11">
    <location>
        <begin position="152"/>
        <end position="168"/>
    </location>
</feature>
<feature type="domain" description="Uroporphyrinogen decarboxylase (URO-D)" evidence="10">
    <location>
        <begin position="34"/>
        <end position="43"/>
    </location>
</feature>
<dbReference type="GO" id="GO:0004853">
    <property type="term" value="F:uroporphyrinogen decarboxylase activity"/>
    <property type="evidence" value="ECO:0007669"/>
    <property type="project" value="UniProtKB-EC"/>
</dbReference>
<keyword evidence="13" id="KW-1185">Reference proteome</keyword>
<feature type="binding site" evidence="7">
    <location>
        <begin position="39"/>
        <end position="43"/>
    </location>
    <ligand>
        <name>substrate</name>
    </ligand>
</feature>
<feature type="site" description="Transition state stabilizer" evidence="7">
    <location>
        <position position="88"/>
    </location>
</feature>
<dbReference type="InterPro" id="IPR038071">
    <property type="entry name" value="UROD/MetE-like_sf"/>
</dbReference>
<evidence type="ECO:0000256" key="2">
    <source>
        <dbReference type="ARBA" id="ARBA00009935"/>
    </source>
</evidence>